<protein>
    <recommendedName>
        <fullName evidence="2">NERD domain-containing protein</fullName>
    </recommendedName>
</protein>
<dbReference type="EMBL" id="LAZR01000943">
    <property type="protein sequence ID" value="KKN54081.1"/>
    <property type="molecule type" value="Genomic_DNA"/>
</dbReference>
<dbReference type="AlphaFoldDB" id="A0A0F9TY66"/>
<name>A0A0F9TY66_9ZZZZ</name>
<dbReference type="SUPFAM" id="SSF57798">
    <property type="entry name" value="Casein kinase II beta subunit"/>
    <property type="match status" value="1"/>
</dbReference>
<sequence>MKDLKCLRCGQIYEPILRVRDSKIFCVNCSPFQIIKDLDLIEGIASIEERKDKLKLLEAISNIKNIDNFFFALLLYQDKISAEYFNLGSYPLEYVRKWVYSQYLLDLIFSEKLSSSYLKNLQLEKIFDEYLVSKLESLIPLAEKAYSYDRYFEEYKNGKVIHANNGSGIELYITNEKILFATPKDIYEFIIEKNPFHYNGLLLDCKGYSPNILINMDSRMQEWSLSAKIFTNIAKFTSVLPFNIDHLKNPEISVQILRTHAVEYAIIDYSPFYPLIMVFNKDQNKFLNDLKRLTSFGFAMKGTSFSDDRFEDYFIETFNYFSIPFTFRRIFYRFKDCYIVTLNNLNLFSSLMESQNQILRKNKKREIRAYRGIENLERNIWNFGFHLNVDLILNLKPRQRNLKVKSPEGEYEVDVVFYRDNKVEFIECKSDIAINLLWQEDYFRKMRKKINPVKNSLELRGYIVKSIIPSMICQICIVPPPDDIDIYLSELHLFEALTRRNGLFKWDGKNFFDNYPIIARIGWENCIISEELTIDLNHLLPDSNLSLKQTTIDEVSINFSLELDKDIEWEYLDIIAIYNKSKSKIVDFLFLPPYYKQQYNDHYTWSQSSAFHFSIYGQRFLHIASKNGIFGFCPDCLTYPLVPTGYAYKPARFSAKGICPNCSKSIELNALDSASFHKNENLIRKVKISFDSRLQKSF</sequence>
<dbReference type="InterPro" id="IPR011335">
    <property type="entry name" value="Restrct_endonuc-II-like"/>
</dbReference>
<accession>A0A0F9TY66</accession>
<dbReference type="SUPFAM" id="SSF52980">
    <property type="entry name" value="Restriction endonuclease-like"/>
    <property type="match status" value="1"/>
</dbReference>
<dbReference type="GO" id="GO:0005956">
    <property type="term" value="C:protein kinase CK2 complex"/>
    <property type="evidence" value="ECO:0007669"/>
    <property type="project" value="InterPro"/>
</dbReference>
<organism evidence="1">
    <name type="scientific">marine sediment metagenome</name>
    <dbReference type="NCBI Taxonomy" id="412755"/>
    <lineage>
        <taxon>unclassified sequences</taxon>
        <taxon>metagenomes</taxon>
        <taxon>ecological metagenomes</taxon>
    </lineage>
</organism>
<dbReference type="InterPro" id="IPR035991">
    <property type="entry name" value="Casein_kinase_II_beta-like"/>
</dbReference>
<evidence type="ECO:0000313" key="1">
    <source>
        <dbReference type="EMBL" id="KKN54081.1"/>
    </source>
</evidence>
<proteinExistence type="predicted"/>
<reference evidence="1" key="1">
    <citation type="journal article" date="2015" name="Nature">
        <title>Complex archaea that bridge the gap between prokaryotes and eukaryotes.</title>
        <authorList>
            <person name="Spang A."/>
            <person name="Saw J.H."/>
            <person name="Jorgensen S.L."/>
            <person name="Zaremba-Niedzwiedzka K."/>
            <person name="Martijn J."/>
            <person name="Lind A.E."/>
            <person name="van Eijk R."/>
            <person name="Schleper C."/>
            <person name="Guy L."/>
            <person name="Ettema T.J."/>
        </authorList>
    </citation>
    <scope>NUCLEOTIDE SEQUENCE</scope>
</reference>
<dbReference type="GO" id="GO:0019887">
    <property type="term" value="F:protein kinase regulator activity"/>
    <property type="evidence" value="ECO:0007669"/>
    <property type="project" value="InterPro"/>
</dbReference>
<gene>
    <name evidence="1" type="ORF">LCGC14_0595750</name>
</gene>
<evidence type="ECO:0008006" key="2">
    <source>
        <dbReference type="Google" id="ProtNLM"/>
    </source>
</evidence>
<comment type="caution">
    <text evidence="1">The sequence shown here is derived from an EMBL/GenBank/DDBJ whole genome shotgun (WGS) entry which is preliminary data.</text>
</comment>